<keyword evidence="9 14" id="KW-0808">Transferase</keyword>
<dbReference type="EC" id="2.7.1.156" evidence="14"/>
<dbReference type="GO" id="GO:0043752">
    <property type="term" value="F:adenosylcobinamide kinase activity"/>
    <property type="evidence" value="ECO:0007669"/>
    <property type="project" value="UniProtKB-EC"/>
</dbReference>
<evidence type="ECO:0000256" key="14">
    <source>
        <dbReference type="PIRNR" id="PIRNR006135"/>
    </source>
</evidence>
<keyword evidence="13 14" id="KW-0342">GTP-binding</keyword>
<dbReference type="CDD" id="cd00544">
    <property type="entry name" value="CobU"/>
    <property type="match status" value="1"/>
</dbReference>
<proteinExistence type="inferred from homology"/>
<dbReference type="PANTHER" id="PTHR34848:SF1">
    <property type="entry name" value="BIFUNCTIONAL ADENOSYLCOBALAMIN BIOSYNTHESIS PROTEIN COBU"/>
    <property type="match status" value="1"/>
</dbReference>
<gene>
    <name evidence="15" type="primary">cobU</name>
    <name evidence="15" type="ORF">L2Y54_00275</name>
</gene>
<dbReference type="InterPro" id="IPR027417">
    <property type="entry name" value="P-loop_NTPase"/>
</dbReference>
<dbReference type="Pfam" id="PF02283">
    <property type="entry name" value="CobU"/>
    <property type="match status" value="1"/>
</dbReference>
<dbReference type="PANTHER" id="PTHR34848">
    <property type="match status" value="1"/>
</dbReference>
<evidence type="ECO:0000256" key="3">
    <source>
        <dbReference type="ARBA" id="ARBA00001522"/>
    </source>
</evidence>
<organism evidence="15 16">
    <name type="scientific">Thiothrix winogradskyi</name>
    <dbReference type="NCBI Taxonomy" id="96472"/>
    <lineage>
        <taxon>Bacteria</taxon>
        <taxon>Pseudomonadati</taxon>
        <taxon>Pseudomonadota</taxon>
        <taxon>Gammaproteobacteria</taxon>
        <taxon>Thiotrichales</taxon>
        <taxon>Thiotrichaceae</taxon>
        <taxon>Thiothrix</taxon>
    </lineage>
</organism>
<evidence type="ECO:0000256" key="12">
    <source>
        <dbReference type="ARBA" id="ARBA00022840"/>
    </source>
</evidence>
<comment type="pathway">
    <text evidence="6 14">Cofactor biosynthesis; adenosylcobalamin biosynthesis; adenosylcobalamin from cob(II)yrinate a,c-diamide: step 5/7.</text>
</comment>
<dbReference type="GO" id="GO:0008820">
    <property type="term" value="F:cobinamide phosphate guanylyltransferase activity"/>
    <property type="evidence" value="ECO:0007669"/>
    <property type="project" value="UniProtKB-EC"/>
</dbReference>
<dbReference type="RefSeq" id="WP_236499023.1">
    <property type="nucleotide sequence ID" value="NZ_CP091244.1"/>
</dbReference>
<evidence type="ECO:0000256" key="8">
    <source>
        <dbReference type="ARBA" id="ARBA00022573"/>
    </source>
</evidence>
<evidence type="ECO:0000256" key="5">
    <source>
        <dbReference type="ARBA" id="ARBA00004692"/>
    </source>
</evidence>
<dbReference type="NCBIfam" id="NF004469">
    <property type="entry name" value="PRK05800.1"/>
    <property type="match status" value="1"/>
</dbReference>
<evidence type="ECO:0000313" key="15">
    <source>
        <dbReference type="EMBL" id="UJS24496.1"/>
    </source>
</evidence>
<keyword evidence="10 14" id="KW-0547">Nucleotide-binding</keyword>
<evidence type="ECO:0000256" key="9">
    <source>
        <dbReference type="ARBA" id="ARBA00022679"/>
    </source>
</evidence>
<dbReference type="PIRSF" id="PIRSF006135">
    <property type="entry name" value="CobU"/>
    <property type="match status" value="1"/>
</dbReference>
<accession>A0ABY3SYF7</accession>
<dbReference type="SUPFAM" id="SSF52540">
    <property type="entry name" value="P-loop containing nucleoside triphosphate hydrolases"/>
    <property type="match status" value="1"/>
</dbReference>
<sequence length="177" mass="19406">MQALILGGARSGKSRYAETLAQQSGHDVIYIATAQAQDAEMQERITHHRATRPADWLTIEEPLTLAATLQQYAAPQRVLLVDCLTLWLTNLLCLEDEQRLPTETQALLETLPHLPGHVILVSNEVGLGVVPLGELTRRYVDSAGRLHQQLAAQLEAVVFMVAGLPQLLKGNFNGLAE</sequence>
<evidence type="ECO:0000256" key="1">
    <source>
        <dbReference type="ARBA" id="ARBA00000312"/>
    </source>
</evidence>
<name>A0ABY3SYF7_9GAMM</name>
<keyword evidence="11 14" id="KW-0418">Kinase</keyword>
<dbReference type="Proteomes" id="UP001054801">
    <property type="component" value="Chromosome"/>
</dbReference>
<reference evidence="15" key="1">
    <citation type="journal article" date="2022" name="Microorganisms">
        <title>Two New Species of Filamentous Sulfur Bacteria of the Genus Thiothrix, Thiothrix winogradskyi sp. nov. and 'Candidatus Thiothrix sulfatifontis' sp. nov.</title>
        <authorList>
            <person name="Ravin N.V."/>
            <person name="Rossetti S."/>
            <person name="Beletsky A.V."/>
            <person name="Kadnikov V.V."/>
            <person name="Rudenko T.S."/>
            <person name="Smolyakov D.D."/>
            <person name="Moskvitina M.I."/>
            <person name="Gureeva M.V."/>
            <person name="Mardanov A.V."/>
            <person name="Grabovich M.Y."/>
        </authorList>
    </citation>
    <scope>NUCLEOTIDE SEQUENCE</scope>
    <source>
        <strain evidence="15">CT3</strain>
    </source>
</reference>
<evidence type="ECO:0000256" key="6">
    <source>
        <dbReference type="ARBA" id="ARBA00005159"/>
    </source>
</evidence>
<keyword evidence="16" id="KW-1185">Reference proteome</keyword>
<evidence type="ECO:0000256" key="7">
    <source>
        <dbReference type="ARBA" id="ARBA00007490"/>
    </source>
</evidence>
<dbReference type="EC" id="2.7.7.62" evidence="14"/>
<keyword evidence="8 14" id="KW-0169">Cobalamin biosynthesis</keyword>
<dbReference type="EMBL" id="CP091244">
    <property type="protein sequence ID" value="UJS24496.1"/>
    <property type="molecule type" value="Genomic_DNA"/>
</dbReference>
<keyword evidence="12 14" id="KW-0067">ATP-binding</keyword>
<evidence type="ECO:0000256" key="13">
    <source>
        <dbReference type="ARBA" id="ARBA00023134"/>
    </source>
</evidence>
<evidence type="ECO:0000313" key="16">
    <source>
        <dbReference type="Proteomes" id="UP001054801"/>
    </source>
</evidence>
<comment type="similarity">
    <text evidence="7 14">Belongs to the CobU/CobP family.</text>
</comment>
<comment type="catalytic activity">
    <reaction evidence="2 14">
        <text>adenosylcob(III)inamide phosphate + GTP + H(+) = adenosylcob(III)inamide-GDP + diphosphate</text>
        <dbReference type="Rhea" id="RHEA:22712"/>
        <dbReference type="ChEBI" id="CHEBI:15378"/>
        <dbReference type="ChEBI" id="CHEBI:33019"/>
        <dbReference type="ChEBI" id="CHEBI:37565"/>
        <dbReference type="ChEBI" id="CHEBI:58502"/>
        <dbReference type="ChEBI" id="CHEBI:60487"/>
        <dbReference type="EC" id="2.7.7.62"/>
    </reaction>
</comment>
<keyword evidence="15" id="KW-0548">Nucleotidyltransferase</keyword>
<evidence type="ECO:0000256" key="4">
    <source>
        <dbReference type="ARBA" id="ARBA00003889"/>
    </source>
</evidence>
<dbReference type="Gene3D" id="3.40.50.300">
    <property type="entry name" value="P-loop containing nucleotide triphosphate hydrolases"/>
    <property type="match status" value="1"/>
</dbReference>
<comment type="catalytic activity">
    <reaction evidence="1 14">
        <text>adenosylcob(III)inamide + ATP = adenosylcob(III)inamide phosphate + ADP + H(+)</text>
        <dbReference type="Rhea" id="RHEA:15769"/>
        <dbReference type="ChEBI" id="CHEBI:2480"/>
        <dbReference type="ChEBI" id="CHEBI:15378"/>
        <dbReference type="ChEBI" id="CHEBI:30616"/>
        <dbReference type="ChEBI" id="CHEBI:58502"/>
        <dbReference type="ChEBI" id="CHEBI:456216"/>
        <dbReference type="EC" id="2.7.1.156"/>
    </reaction>
</comment>
<comment type="function">
    <text evidence="4 14">Catalyzes ATP-dependent phosphorylation of adenosylcobinamide and addition of GMP to adenosylcobinamide phosphate.</text>
</comment>
<evidence type="ECO:0000256" key="2">
    <source>
        <dbReference type="ARBA" id="ARBA00000711"/>
    </source>
</evidence>
<comment type="pathway">
    <text evidence="5 14">Cofactor biosynthesis; adenosylcobalamin biosynthesis; adenosylcobalamin from cob(II)yrinate a,c-diamide: step 6/7.</text>
</comment>
<dbReference type="InterPro" id="IPR003203">
    <property type="entry name" value="CobU/CobP"/>
</dbReference>
<protein>
    <recommendedName>
        <fullName evidence="14">Bifunctional adenosylcobalamin biosynthesis protein</fullName>
        <ecNumber evidence="14">2.7.1.156</ecNumber>
        <ecNumber evidence="14">2.7.7.62</ecNumber>
    </recommendedName>
</protein>
<evidence type="ECO:0000256" key="11">
    <source>
        <dbReference type="ARBA" id="ARBA00022777"/>
    </source>
</evidence>
<comment type="catalytic activity">
    <reaction evidence="3">
        <text>adenosylcob(III)inamide + GTP = adenosylcob(III)inamide phosphate + GDP + H(+)</text>
        <dbReference type="Rhea" id="RHEA:15765"/>
        <dbReference type="ChEBI" id="CHEBI:2480"/>
        <dbReference type="ChEBI" id="CHEBI:15378"/>
        <dbReference type="ChEBI" id="CHEBI:37565"/>
        <dbReference type="ChEBI" id="CHEBI:58189"/>
        <dbReference type="ChEBI" id="CHEBI:58502"/>
        <dbReference type="EC" id="2.7.1.156"/>
    </reaction>
</comment>
<evidence type="ECO:0000256" key="10">
    <source>
        <dbReference type="ARBA" id="ARBA00022741"/>
    </source>
</evidence>